<feature type="transmembrane region" description="Helical" evidence="1">
    <location>
        <begin position="143"/>
        <end position="164"/>
    </location>
</feature>
<feature type="transmembrane region" description="Helical" evidence="1">
    <location>
        <begin position="253"/>
        <end position="276"/>
    </location>
</feature>
<reference evidence="2" key="2">
    <citation type="submission" date="2024-06" db="EMBL/GenBank/DDBJ databases">
        <authorList>
            <person name="Petrova K.O."/>
            <person name="Toshchakov S.V."/>
            <person name="Boltjanskaja Y.V."/>
            <person name="Kevbrin V.V."/>
        </authorList>
    </citation>
    <scope>NUCLEOTIDE SEQUENCE</scope>
    <source>
        <strain evidence="2">Z-710</strain>
    </source>
</reference>
<reference evidence="2" key="1">
    <citation type="journal article" date="2018" name="Antonie Van Leeuwenhoek">
        <title>Proteinivorax hydrogeniformans sp. nov., an anaerobic, haloalkaliphilic bacterium fermenting proteinaceous compounds with high hydrogen production.</title>
        <authorList>
            <person name="Boltyanskaya Y."/>
            <person name="Detkova E."/>
            <person name="Pimenov N."/>
            <person name="Kevbrin V."/>
        </authorList>
    </citation>
    <scope>NUCLEOTIDE SEQUENCE</scope>
    <source>
        <strain evidence="2">Z-710</strain>
    </source>
</reference>
<dbReference type="InterPro" id="IPR038728">
    <property type="entry name" value="YkvI-like"/>
</dbReference>
<dbReference type="AlphaFoldDB" id="A0AAU8HTJ6"/>
<feature type="transmembrane region" description="Helical" evidence="1">
    <location>
        <begin position="288"/>
        <end position="307"/>
    </location>
</feature>
<organism evidence="2">
    <name type="scientific">Proteinivorax hydrogeniformans</name>
    <dbReference type="NCBI Taxonomy" id="1826727"/>
    <lineage>
        <taxon>Bacteria</taxon>
        <taxon>Bacillati</taxon>
        <taxon>Bacillota</taxon>
        <taxon>Clostridia</taxon>
        <taxon>Eubacteriales</taxon>
        <taxon>Proteinivoracaceae</taxon>
        <taxon>Proteinivorax</taxon>
    </lineage>
</organism>
<feature type="transmembrane region" description="Helical" evidence="1">
    <location>
        <begin position="82"/>
        <end position="104"/>
    </location>
</feature>
<feature type="transmembrane region" description="Helical" evidence="1">
    <location>
        <begin position="40"/>
        <end position="61"/>
    </location>
</feature>
<accession>A0AAU8HTJ6</accession>
<dbReference type="PANTHER" id="PTHR37814:SF1">
    <property type="entry name" value="MEMBRANE PROTEIN"/>
    <property type="match status" value="1"/>
</dbReference>
<proteinExistence type="predicted"/>
<keyword evidence="1" id="KW-0812">Transmembrane</keyword>
<dbReference type="RefSeq" id="WP_353893275.1">
    <property type="nucleotide sequence ID" value="NZ_CP159485.1"/>
</dbReference>
<dbReference type="EMBL" id="CP159485">
    <property type="protein sequence ID" value="XCI28723.1"/>
    <property type="molecule type" value="Genomic_DNA"/>
</dbReference>
<feature type="transmembrane region" description="Helical" evidence="1">
    <location>
        <begin position="176"/>
        <end position="197"/>
    </location>
</feature>
<feature type="transmembrane region" description="Helical" evidence="1">
    <location>
        <begin position="313"/>
        <end position="334"/>
    </location>
</feature>
<feature type="transmembrane region" description="Helical" evidence="1">
    <location>
        <begin position="110"/>
        <end position="131"/>
    </location>
</feature>
<evidence type="ECO:0000313" key="2">
    <source>
        <dbReference type="EMBL" id="XCI28723.1"/>
    </source>
</evidence>
<evidence type="ECO:0000256" key="1">
    <source>
        <dbReference type="SAM" id="Phobius"/>
    </source>
</evidence>
<gene>
    <name evidence="2" type="ORF">PRVXH_002698</name>
</gene>
<dbReference type="PANTHER" id="PTHR37814">
    <property type="entry name" value="CONSERVED MEMBRANE PROTEIN"/>
    <property type="match status" value="1"/>
</dbReference>
<keyword evidence="1" id="KW-0472">Membrane</keyword>
<feature type="transmembrane region" description="Helical" evidence="1">
    <location>
        <begin position="209"/>
        <end position="230"/>
    </location>
</feature>
<keyword evidence="1" id="KW-1133">Transmembrane helix</keyword>
<evidence type="ECO:0008006" key="3">
    <source>
        <dbReference type="Google" id="ProtNLM"/>
    </source>
</evidence>
<protein>
    <recommendedName>
        <fullName evidence="3">Membrane protein YkvI</fullName>
    </recommendedName>
</protein>
<name>A0AAU8HTJ6_9FIRM</name>
<sequence>MKNIGVKLALTYCGAIVGAGFATGQEVVQFFSVFKTSGVVGGVLATVMFIFFAYVILDIVFKNEVRDHNDLITVVVGQKGALFFDFAIMAFLFCGFTIMLSAATTIVSTYLFPSKALSVGSFLILINVIFFKGVKGVIKVNSLLVPVLVLGVVLLCLRAIFTSVPAVNMGGLVPQNAYIAATSYVSYNLIIGMVVLSSLKSELYNKKDIFVVSIVGGMTLGIMLLLLTFATKDMPSYSQVPIIDLAYGLNQPLFYSLVLSLLIAILTSAIATGHGIINRITSLKNWNYSLIGIVLSIVALPLSFIGFSELVKAVYPFFGFVNFILMAALLLYFIKDKFVKIS</sequence>